<proteinExistence type="predicted"/>
<dbReference type="Proteomes" id="UP000224877">
    <property type="component" value="Segment"/>
</dbReference>
<dbReference type="EMBL" id="LC168164">
    <property type="protein sequence ID" value="BAV39208.1"/>
    <property type="molecule type" value="Genomic_DNA"/>
</dbReference>
<evidence type="ECO:0000256" key="1">
    <source>
        <dbReference type="SAM" id="MobiDB-lite"/>
    </source>
</evidence>
<evidence type="ECO:0000313" key="3">
    <source>
        <dbReference type="Proteomes" id="UP000224877"/>
    </source>
</evidence>
<protein>
    <submittedName>
        <fullName evidence="2">Uncharacterized protein</fullName>
    </submittedName>
</protein>
<evidence type="ECO:0000313" key="2">
    <source>
        <dbReference type="EMBL" id="BAV39208.1"/>
    </source>
</evidence>
<reference evidence="2 3" key="1">
    <citation type="submission" date="2016-07" db="EMBL/GenBank/DDBJ databases">
        <title>Characterization of three bacteriophages infecting bacteria isolated from shrimp culture pond water.</title>
        <authorList>
            <person name="Khoa H.V."/>
        </authorList>
    </citation>
    <scope>NUCLEOTIDE SEQUENCE [LARGE SCALE GENOMIC DNA]</scope>
</reference>
<feature type="region of interest" description="Disordered" evidence="1">
    <location>
        <begin position="368"/>
        <end position="398"/>
    </location>
</feature>
<organism evidence="2 3">
    <name type="scientific">Tenacibaculum phage pT24</name>
    <dbReference type="NCBI Taxonomy" id="1880590"/>
    <lineage>
        <taxon>Viruses</taxon>
        <taxon>Duplodnaviria</taxon>
        <taxon>Heunggongvirae</taxon>
        <taxon>Uroviricota</taxon>
        <taxon>Caudoviricetes</taxon>
        <taxon>Kungbxnavirus</taxon>
        <taxon>Kungbxnavirus pT24</taxon>
    </lineage>
</organism>
<accession>A0A1B4XWM0</accession>
<feature type="compositionally biased region" description="Acidic residues" evidence="1">
    <location>
        <begin position="371"/>
        <end position="398"/>
    </location>
</feature>
<name>A0A1B4XWM0_9CAUD</name>
<sequence>MRRSKRLLENGDKYEREIIVHNNGVMEYNSMSKVKSFMVVAQDVDRYPTPSSVIAVTSSDKTRYWDAPPKPRTSNTQQPMMFEIGDDGEMKPMGGSKKTEERFFSKQVATQEVGLKEPRYFMIVDEVTPKGDIICYDDLDNKHVFKDNVQVVDLFLYPAMKISHTFQTIYDYNEDIMAIKLGDLASEDEIVSFVDNIHGKKMVHDRVVLTLTSQQRIHMSDIFTDRGILPDNISRTVRIRLENCISLDSDLSTGVYDGAKSAIEKFLSWGYNVDIISEKNGVKGKAKAFLEHYDIPFTTVNGYSPYQIVIEPKSCFMDGIDWDEILDAVYEKAHNKSFKSNDSEHEETFEDFSKTVSDTVTEMVDVIGEVESNDNDDNDDDDDDDDDDDEINELLEGDEGVILELDDDDDDDDFEKEHYLFLLYVEQFDYEEIRNGDSFKSVFPLAPEWDVVEKLQDYFNSKLLKFDDMPLDLQKVVVDLQLEEYFKK</sequence>
<keyword evidence="3" id="KW-1185">Reference proteome</keyword>
<gene>
    <name evidence="2" type="ORF">BPT24_083</name>
</gene>